<feature type="transmembrane region" description="Helical" evidence="7">
    <location>
        <begin position="121"/>
        <end position="139"/>
    </location>
</feature>
<evidence type="ECO:0000256" key="7">
    <source>
        <dbReference type="SAM" id="Phobius"/>
    </source>
</evidence>
<dbReference type="PANTHER" id="PTHR43731:SF14">
    <property type="entry name" value="PRESENILIN-ASSOCIATED RHOMBOID-LIKE PROTEIN, MITOCHONDRIAL"/>
    <property type="match status" value="1"/>
</dbReference>
<protein>
    <submittedName>
        <fullName evidence="9">Rhomboid family protein</fullName>
    </submittedName>
</protein>
<comment type="subcellular location">
    <subcellularLocation>
        <location evidence="1">Membrane</location>
        <topology evidence="1">Multi-pass membrane protein</topology>
    </subcellularLocation>
</comment>
<reference evidence="10" key="1">
    <citation type="journal article" date="2010" name="ISME J.">
        <title>The complete genome sequence of the algal symbiont Dinoroseobacter shibae: a hitchhiker's guide to life in the sea.</title>
        <authorList>
            <person name="Wagner-Dobler I."/>
            <person name="Ballhausen B."/>
            <person name="Berger M."/>
            <person name="Brinkhoff T."/>
            <person name="Buchholz I."/>
            <person name="Bunk B."/>
            <person name="Cypionka H."/>
            <person name="Daniel R."/>
            <person name="Drepper T."/>
            <person name="Gerdts G."/>
            <person name="Hahnke S."/>
            <person name="Han C."/>
            <person name="Jahn D."/>
            <person name="Kalhoefer D."/>
            <person name="Kiss H."/>
            <person name="Klenk H.P."/>
            <person name="Kyrpides N."/>
            <person name="Liebl W."/>
            <person name="Liesegang H."/>
            <person name="Meincke L."/>
            <person name="Pati A."/>
            <person name="Petersen J."/>
            <person name="Piekarski T."/>
            <person name="Pommerenke C."/>
            <person name="Pradella S."/>
            <person name="Pukall R."/>
            <person name="Rabus R."/>
            <person name="Stackebrandt E."/>
            <person name="Thole S."/>
            <person name="Thompson L."/>
            <person name="Tielen P."/>
            <person name="Tomasch J."/>
            <person name="von Jan M."/>
            <person name="Wanphrut N."/>
            <person name="Wichels A."/>
            <person name="Zech H."/>
            <person name="Simon M."/>
        </authorList>
    </citation>
    <scope>NUCLEOTIDE SEQUENCE [LARGE SCALE GENOMIC DNA]</scope>
    <source>
        <strain evidence="10">DSM 16493 / NCIMB 14021 / DFL 12</strain>
    </source>
</reference>
<dbReference type="KEGG" id="dsh:Dshi_3383"/>
<proteinExistence type="inferred from homology"/>
<keyword evidence="6 7" id="KW-0472">Membrane</keyword>
<dbReference type="InterPro" id="IPR022764">
    <property type="entry name" value="Peptidase_S54_rhomboid_dom"/>
</dbReference>
<dbReference type="RefSeq" id="WP_012180042.1">
    <property type="nucleotide sequence ID" value="NC_009952.1"/>
</dbReference>
<dbReference type="GO" id="GO:0004252">
    <property type="term" value="F:serine-type endopeptidase activity"/>
    <property type="evidence" value="ECO:0007669"/>
    <property type="project" value="InterPro"/>
</dbReference>
<organism evidence="9 10">
    <name type="scientific">Dinoroseobacter shibae (strain DSM 16493 / NCIMB 14021 / DFL 12)</name>
    <dbReference type="NCBI Taxonomy" id="398580"/>
    <lineage>
        <taxon>Bacteria</taxon>
        <taxon>Pseudomonadati</taxon>
        <taxon>Pseudomonadota</taxon>
        <taxon>Alphaproteobacteria</taxon>
        <taxon>Rhodobacterales</taxon>
        <taxon>Roseobacteraceae</taxon>
        <taxon>Dinoroseobacter</taxon>
    </lineage>
</organism>
<dbReference type="STRING" id="398580.Dshi_3383"/>
<dbReference type="eggNOG" id="COG0705">
    <property type="taxonomic scope" value="Bacteria"/>
</dbReference>
<evidence type="ECO:0000256" key="5">
    <source>
        <dbReference type="ARBA" id="ARBA00022989"/>
    </source>
</evidence>
<evidence type="ECO:0000259" key="8">
    <source>
        <dbReference type="Pfam" id="PF01694"/>
    </source>
</evidence>
<dbReference type="Proteomes" id="UP000006833">
    <property type="component" value="Chromosome"/>
</dbReference>
<dbReference type="OrthoDB" id="9797190at2"/>
<feature type="transmembrane region" description="Helical" evidence="7">
    <location>
        <begin position="25"/>
        <end position="47"/>
    </location>
</feature>
<dbReference type="GO" id="GO:0016020">
    <property type="term" value="C:membrane"/>
    <property type="evidence" value="ECO:0007669"/>
    <property type="project" value="UniProtKB-SubCell"/>
</dbReference>
<dbReference type="HOGENOM" id="CLU_1260647_0_0_5"/>
<dbReference type="EMBL" id="CP000830">
    <property type="protein sequence ID" value="ABV95116.1"/>
    <property type="molecule type" value="Genomic_DNA"/>
</dbReference>
<dbReference type="Gene3D" id="1.20.1540.10">
    <property type="entry name" value="Rhomboid-like"/>
    <property type="match status" value="1"/>
</dbReference>
<feature type="domain" description="Peptidase S54 rhomboid" evidence="8">
    <location>
        <begin position="84"/>
        <end position="219"/>
    </location>
</feature>
<evidence type="ECO:0000313" key="9">
    <source>
        <dbReference type="EMBL" id="ABV95116.1"/>
    </source>
</evidence>
<evidence type="ECO:0000256" key="3">
    <source>
        <dbReference type="ARBA" id="ARBA00022692"/>
    </source>
</evidence>
<name>A8LNM2_DINSH</name>
<feature type="transmembrane region" description="Helical" evidence="7">
    <location>
        <begin position="145"/>
        <end position="166"/>
    </location>
</feature>
<keyword evidence="5 7" id="KW-1133">Transmembrane helix</keyword>
<evidence type="ECO:0000256" key="1">
    <source>
        <dbReference type="ARBA" id="ARBA00004141"/>
    </source>
</evidence>
<accession>A8LNM2</accession>
<evidence type="ECO:0000256" key="6">
    <source>
        <dbReference type="ARBA" id="ARBA00023136"/>
    </source>
</evidence>
<evidence type="ECO:0000256" key="4">
    <source>
        <dbReference type="ARBA" id="ARBA00022801"/>
    </source>
</evidence>
<comment type="similarity">
    <text evidence="2">Belongs to the peptidase S54 family.</text>
</comment>
<feature type="transmembrane region" description="Helical" evidence="7">
    <location>
        <begin position="202"/>
        <end position="219"/>
    </location>
</feature>
<dbReference type="InterPro" id="IPR050925">
    <property type="entry name" value="Rhomboid_protease_S54"/>
</dbReference>
<gene>
    <name evidence="9" type="ordered locus">Dshi_3383</name>
</gene>
<dbReference type="InterPro" id="IPR035952">
    <property type="entry name" value="Rhomboid-like_sf"/>
</dbReference>
<evidence type="ECO:0000313" key="10">
    <source>
        <dbReference type="Proteomes" id="UP000006833"/>
    </source>
</evidence>
<dbReference type="AlphaFoldDB" id="A8LNM2"/>
<feature type="transmembrane region" description="Helical" evidence="7">
    <location>
        <begin position="178"/>
        <end position="196"/>
    </location>
</feature>
<evidence type="ECO:0000256" key="2">
    <source>
        <dbReference type="ARBA" id="ARBA00009045"/>
    </source>
</evidence>
<feature type="transmembrane region" description="Helical" evidence="7">
    <location>
        <begin position="82"/>
        <end position="109"/>
    </location>
</feature>
<dbReference type="Pfam" id="PF01694">
    <property type="entry name" value="Rhomboid"/>
    <property type="match status" value="1"/>
</dbReference>
<keyword evidence="4" id="KW-0378">Hydrolase</keyword>
<dbReference type="SUPFAM" id="SSF144091">
    <property type="entry name" value="Rhomboid-like"/>
    <property type="match status" value="1"/>
</dbReference>
<keyword evidence="3 7" id="KW-0812">Transmembrane</keyword>
<sequence>MKDLNPISRAPGPEDNANCPAQVSMIAPLVIIGFCILVEGILQLANLGMIDHPRLRAEVVEYLGFWPGLLGTWRPNYAGQPYAMFFTYGFLHGGLLHLVLNMVTLYSLSRAVIDRVGSGKYLLLYAATIIGGAIGYWLLTSSLRPMVGASGALFGLAGAIVAWDYLDRFLLSEGLWPVLRTVLFLVGLNIALWWAMGGQLAWETHLGGFVTGWVMAMLLDPRGRPMDDPPPTDQ</sequence>
<dbReference type="PANTHER" id="PTHR43731">
    <property type="entry name" value="RHOMBOID PROTEASE"/>
    <property type="match status" value="1"/>
</dbReference>
<keyword evidence="10" id="KW-1185">Reference proteome</keyword>